<evidence type="ECO:0000313" key="3">
    <source>
        <dbReference type="Proteomes" id="UP000501534"/>
    </source>
</evidence>
<accession>A0A6M4GRB3</accession>
<dbReference type="Proteomes" id="UP000501534">
    <property type="component" value="Chromosome"/>
</dbReference>
<dbReference type="EMBL" id="CP053069">
    <property type="protein sequence ID" value="QJR09890.1"/>
    <property type="molecule type" value="Genomic_DNA"/>
</dbReference>
<dbReference type="AlphaFoldDB" id="A0A6M4GRB3"/>
<feature type="region of interest" description="Disordered" evidence="1">
    <location>
        <begin position="229"/>
        <end position="250"/>
    </location>
</feature>
<dbReference type="KEGG" id="uru:DSM104443_00940"/>
<name>A0A6M4GRB3_9PROT</name>
<sequence>MENSDRIVKVNCDSRGALLLMEPNGKETKFERTYRSAYLVAQDLRVVQGYSGLGEKILPVTTAYIRGTFAFEDGGAFQVIGHEWSAGMSIDVSFLAIDSGEFERDVEEQRNRKLPEQEQPRTLLGGAKPLNVNIGFSVHDWEIGYKDEWWATVLVTPEEFEKLATTIESERLRSMFLSLSSVSFYTNDPYAAPSAKGIISYLRPSEDGKADVSTTATTGNLSYSTAIWNPPPPLASDSKRNDGAAVTEPFTPPHNYGEDLASARNALWAIAAVLVLLLFK</sequence>
<gene>
    <name evidence="2" type="ORF">DSM104443_00940</name>
</gene>
<evidence type="ECO:0000256" key="1">
    <source>
        <dbReference type="SAM" id="MobiDB-lite"/>
    </source>
</evidence>
<protein>
    <submittedName>
        <fullName evidence="2">Uncharacterized protein</fullName>
    </submittedName>
</protein>
<reference evidence="2 3" key="1">
    <citation type="submission" date="2020-04" db="EMBL/GenBank/DDBJ databases">
        <title>Usitatibacter rugosus gen. nov., sp. nov. and Usitatibacter palustris sp. nov., novel members of Usitatibacteraceae fam. nov. within the order Nitrosomonadales isolated from soil.</title>
        <authorList>
            <person name="Huber K.J."/>
            <person name="Neumann-Schaal M."/>
            <person name="Geppert A."/>
            <person name="Luckner M."/>
            <person name="Wanner G."/>
            <person name="Overmann J."/>
        </authorList>
    </citation>
    <scope>NUCLEOTIDE SEQUENCE [LARGE SCALE GENOMIC DNA]</scope>
    <source>
        <strain evidence="2 3">0125_3</strain>
    </source>
</reference>
<evidence type="ECO:0000313" key="2">
    <source>
        <dbReference type="EMBL" id="QJR09890.1"/>
    </source>
</evidence>
<keyword evidence="3" id="KW-1185">Reference proteome</keyword>
<proteinExistence type="predicted"/>
<organism evidence="2 3">
    <name type="scientific">Usitatibacter rugosus</name>
    <dbReference type="NCBI Taxonomy" id="2732067"/>
    <lineage>
        <taxon>Bacteria</taxon>
        <taxon>Pseudomonadati</taxon>
        <taxon>Pseudomonadota</taxon>
        <taxon>Betaproteobacteria</taxon>
        <taxon>Nitrosomonadales</taxon>
        <taxon>Usitatibacteraceae</taxon>
        <taxon>Usitatibacter</taxon>
    </lineage>
</organism>